<organism evidence="2 3">
    <name type="scientific">Acanthoscelides obtectus</name>
    <name type="common">Bean weevil</name>
    <name type="synonym">Bruchus obtectus</name>
    <dbReference type="NCBI Taxonomy" id="200917"/>
    <lineage>
        <taxon>Eukaryota</taxon>
        <taxon>Metazoa</taxon>
        <taxon>Ecdysozoa</taxon>
        <taxon>Arthropoda</taxon>
        <taxon>Hexapoda</taxon>
        <taxon>Insecta</taxon>
        <taxon>Pterygota</taxon>
        <taxon>Neoptera</taxon>
        <taxon>Endopterygota</taxon>
        <taxon>Coleoptera</taxon>
        <taxon>Polyphaga</taxon>
        <taxon>Cucujiformia</taxon>
        <taxon>Chrysomeloidea</taxon>
        <taxon>Chrysomelidae</taxon>
        <taxon>Bruchinae</taxon>
        <taxon>Bruchini</taxon>
        <taxon>Acanthoscelides</taxon>
    </lineage>
</organism>
<reference evidence="2" key="1">
    <citation type="submission" date="2022-03" db="EMBL/GenBank/DDBJ databases">
        <authorList>
            <person name="Sayadi A."/>
        </authorList>
    </citation>
    <scope>NUCLEOTIDE SEQUENCE</scope>
</reference>
<dbReference type="EMBL" id="CAKOFQ010007633">
    <property type="protein sequence ID" value="CAH2005301.1"/>
    <property type="molecule type" value="Genomic_DNA"/>
</dbReference>
<accession>A0A9P0PZU9</accession>
<protein>
    <submittedName>
        <fullName evidence="2">Uncharacterized protein</fullName>
    </submittedName>
</protein>
<feature type="region of interest" description="Disordered" evidence="1">
    <location>
        <begin position="1"/>
        <end position="34"/>
    </location>
</feature>
<comment type="caution">
    <text evidence="2">The sequence shown here is derived from an EMBL/GenBank/DDBJ whole genome shotgun (WGS) entry which is preliminary data.</text>
</comment>
<proteinExistence type="predicted"/>
<feature type="compositionally biased region" description="Basic and acidic residues" evidence="1">
    <location>
        <begin position="19"/>
        <end position="34"/>
    </location>
</feature>
<keyword evidence="3" id="KW-1185">Reference proteome</keyword>
<name>A0A9P0PZU9_ACAOB</name>
<dbReference type="Proteomes" id="UP001152888">
    <property type="component" value="Unassembled WGS sequence"/>
</dbReference>
<dbReference type="AlphaFoldDB" id="A0A9P0PZU9"/>
<evidence type="ECO:0000313" key="3">
    <source>
        <dbReference type="Proteomes" id="UP001152888"/>
    </source>
</evidence>
<evidence type="ECO:0000256" key="1">
    <source>
        <dbReference type="SAM" id="MobiDB-lite"/>
    </source>
</evidence>
<gene>
    <name evidence="2" type="ORF">ACAOBT_LOCUS28460</name>
</gene>
<evidence type="ECO:0000313" key="2">
    <source>
        <dbReference type="EMBL" id="CAH2005301.1"/>
    </source>
</evidence>
<sequence>MHTFWLRLRDPPGGPPRSTVRDRLPPTDNHNIHSQEKNFSWDGIRIRTAHGD</sequence>